<dbReference type="PANTHER" id="PTHR43259">
    <property type="entry name" value="SPT10P"/>
    <property type="match status" value="1"/>
</dbReference>
<evidence type="ECO:0000259" key="1">
    <source>
        <dbReference type="PROSITE" id="PS51186"/>
    </source>
</evidence>
<dbReference type="AlphaFoldDB" id="X1AC64"/>
<dbReference type="GO" id="GO:0016747">
    <property type="term" value="F:acyltransferase activity, transferring groups other than amino-acyl groups"/>
    <property type="evidence" value="ECO:0007669"/>
    <property type="project" value="InterPro"/>
</dbReference>
<dbReference type="CDD" id="cd04301">
    <property type="entry name" value="NAT_SF"/>
    <property type="match status" value="1"/>
</dbReference>
<protein>
    <recommendedName>
        <fullName evidence="1">N-acetyltransferase domain-containing protein</fullName>
    </recommendedName>
</protein>
<organism evidence="2">
    <name type="scientific">marine sediment metagenome</name>
    <dbReference type="NCBI Taxonomy" id="412755"/>
    <lineage>
        <taxon>unclassified sequences</taxon>
        <taxon>metagenomes</taxon>
        <taxon>ecological metagenomes</taxon>
    </lineage>
</organism>
<dbReference type="EMBL" id="BART01018905">
    <property type="protein sequence ID" value="GAG79464.1"/>
    <property type="molecule type" value="Genomic_DNA"/>
</dbReference>
<feature type="domain" description="N-acetyltransferase" evidence="1">
    <location>
        <begin position="4"/>
        <end position="194"/>
    </location>
</feature>
<evidence type="ECO:0000313" key="2">
    <source>
        <dbReference type="EMBL" id="GAG79464.1"/>
    </source>
</evidence>
<gene>
    <name evidence="2" type="ORF">S01H4_35534</name>
</gene>
<dbReference type="Gene3D" id="3.40.630.30">
    <property type="match status" value="1"/>
</dbReference>
<dbReference type="InterPro" id="IPR016181">
    <property type="entry name" value="Acyl_CoA_acyltransferase"/>
</dbReference>
<sequence>IEIKIIKELPEHLYHQTAEIIYEAFGRKINCIIRPKDKAILILERSINPELGFFAISKGEVIGFLGIHYLNNEFLKINFSNINKEFNFLKSFFIWFLFRIESPNLRKEEIRINYLAVEKSIRGNGIGTELTKNFLDYAKKQGFKTARLEVVNTNPRAKKLYEKIGFSVKKIKKYYFLTRRAGFSEEAIMEIKLQN</sequence>
<dbReference type="SUPFAM" id="SSF55729">
    <property type="entry name" value="Acyl-CoA N-acyltransferases (Nat)"/>
    <property type="match status" value="1"/>
</dbReference>
<reference evidence="2" key="1">
    <citation type="journal article" date="2014" name="Front. Microbiol.">
        <title>High frequency of phylogenetically diverse reductive dehalogenase-homologous genes in deep subseafloor sedimentary metagenomes.</title>
        <authorList>
            <person name="Kawai M."/>
            <person name="Futagami T."/>
            <person name="Toyoda A."/>
            <person name="Takaki Y."/>
            <person name="Nishi S."/>
            <person name="Hori S."/>
            <person name="Arai W."/>
            <person name="Tsubouchi T."/>
            <person name="Morono Y."/>
            <person name="Uchiyama I."/>
            <person name="Ito T."/>
            <person name="Fujiyama A."/>
            <person name="Inagaki F."/>
            <person name="Takami H."/>
        </authorList>
    </citation>
    <scope>NUCLEOTIDE SEQUENCE</scope>
    <source>
        <strain evidence="2">Expedition CK06-06</strain>
    </source>
</reference>
<dbReference type="PROSITE" id="PS51186">
    <property type="entry name" value="GNAT"/>
    <property type="match status" value="1"/>
</dbReference>
<comment type="caution">
    <text evidence="2">The sequence shown here is derived from an EMBL/GenBank/DDBJ whole genome shotgun (WGS) entry which is preliminary data.</text>
</comment>
<dbReference type="Pfam" id="PF00583">
    <property type="entry name" value="Acetyltransf_1"/>
    <property type="match status" value="1"/>
</dbReference>
<dbReference type="InterPro" id="IPR000182">
    <property type="entry name" value="GNAT_dom"/>
</dbReference>
<name>X1AC64_9ZZZZ</name>
<accession>X1AC64</accession>
<feature type="non-terminal residue" evidence="2">
    <location>
        <position position="1"/>
    </location>
</feature>
<proteinExistence type="predicted"/>
<dbReference type="PANTHER" id="PTHR43259:SF1">
    <property type="entry name" value="N-ACETYLTRANSFERASE DOMAIN-CONTAINING PROTEIN"/>
    <property type="match status" value="1"/>
</dbReference>
<dbReference type="InterPro" id="IPR052829">
    <property type="entry name" value="N-acetyltransferase_domain"/>
</dbReference>